<evidence type="ECO:0000313" key="2">
    <source>
        <dbReference type="EMBL" id="BBL88491.1"/>
    </source>
</evidence>
<organism evidence="2 3">
    <name type="scientific">Vibrio rotiferianus</name>
    <dbReference type="NCBI Taxonomy" id="190895"/>
    <lineage>
        <taxon>Bacteria</taxon>
        <taxon>Pseudomonadati</taxon>
        <taxon>Pseudomonadota</taxon>
        <taxon>Gammaproteobacteria</taxon>
        <taxon>Vibrionales</taxon>
        <taxon>Vibrionaceae</taxon>
        <taxon>Vibrio</taxon>
    </lineage>
</organism>
<reference evidence="3" key="1">
    <citation type="submission" date="2019-07" db="EMBL/GenBank/DDBJ databases">
        <title>Complete Genome Sequences of Vibrion rotiferianus strain AM7.</title>
        <authorList>
            <person name="Miyazaki K."/>
            <person name="Wiseschart A."/>
            <person name="Pootanakit K."/>
            <person name="Ishimori K."/>
            <person name="Kitahara K."/>
        </authorList>
    </citation>
    <scope>NUCLEOTIDE SEQUENCE [LARGE SCALE GENOMIC DNA]</scope>
    <source>
        <strain evidence="3">AM7</strain>
    </source>
</reference>
<proteinExistence type="predicted"/>
<keyword evidence="1" id="KW-0732">Signal</keyword>
<name>A0A510I4V3_9VIBR</name>
<feature type="chain" id="PRO_5021957764" evidence="1">
    <location>
        <begin position="20"/>
        <end position="117"/>
    </location>
</feature>
<dbReference type="EMBL" id="AP019798">
    <property type="protein sequence ID" value="BBL88491.1"/>
    <property type="molecule type" value="Genomic_DNA"/>
</dbReference>
<sequence length="117" mass="12938">MKRTIIALTLGLLTLPSHAKPIQFFTGVENGKCVVAEVGKTSHKYESKLNTSPIDGSKYCETLIPKEKFSKSICFLSTIEVRGPGKCGFRDYGNRVGFRFDGVPLFPPVDCEFTCID</sequence>
<feature type="signal peptide" evidence="1">
    <location>
        <begin position="1"/>
        <end position="19"/>
    </location>
</feature>
<evidence type="ECO:0000313" key="3">
    <source>
        <dbReference type="Proteomes" id="UP000315115"/>
    </source>
</evidence>
<dbReference type="Proteomes" id="UP000315115">
    <property type="component" value="Chromosome 1"/>
</dbReference>
<dbReference type="RefSeq" id="WP_143692337.1">
    <property type="nucleotide sequence ID" value="NZ_AP019798.1"/>
</dbReference>
<gene>
    <name evidence="2" type="ORF">VroAM7_11440</name>
</gene>
<protein>
    <submittedName>
        <fullName evidence="2">Uncharacterized protein</fullName>
    </submittedName>
</protein>
<dbReference type="AlphaFoldDB" id="A0A510I4V3"/>
<accession>A0A510I4V3</accession>
<evidence type="ECO:0000256" key="1">
    <source>
        <dbReference type="SAM" id="SignalP"/>
    </source>
</evidence>